<dbReference type="PROSITE" id="PS51186">
    <property type="entry name" value="GNAT"/>
    <property type="match status" value="1"/>
</dbReference>
<dbReference type="PANTHER" id="PTHR43072">
    <property type="entry name" value="N-ACETYLTRANSFERASE"/>
    <property type="match status" value="1"/>
</dbReference>
<dbReference type="InterPro" id="IPR000182">
    <property type="entry name" value="GNAT_dom"/>
</dbReference>
<gene>
    <name evidence="2" type="ORF">K6T50_01345</name>
</gene>
<proteinExistence type="predicted"/>
<dbReference type="EMBL" id="CP081958">
    <property type="protein sequence ID" value="QZP37851.1"/>
    <property type="molecule type" value="Genomic_DNA"/>
</dbReference>
<organism evidence="2 3">
    <name type="scientific">Halobaculum magnesiiphilum</name>
    <dbReference type="NCBI Taxonomy" id="1017351"/>
    <lineage>
        <taxon>Archaea</taxon>
        <taxon>Methanobacteriati</taxon>
        <taxon>Methanobacteriota</taxon>
        <taxon>Stenosarchaea group</taxon>
        <taxon>Halobacteria</taxon>
        <taxon>Halobacteriales</taxon>
        <taxon>Haloferacaceae</taxon>
        <taxon>Halobaculum</taxon>
    </lineage>
</organism>
<dbReference type="Proteomes" id="UP000826254">
    <property type="component" value="Chromosome"/>
</dbReference>
<dbReference type="GO" id="GO:0016747">
    <property type="term" value="F:acyltransferase activity, transferring groups other than amino-acyl groups"/>
    <property type="evidence" value="ECO:0007669"/>
    <property type="project" value="InterPro"/>
</dbReference>
<evidence type="ECO:0000313" key="2">
    <source>
        <dbReference type="EMBL" id="QZP37851.1"/>
    </source>
</evidence>
<dbReference type="AlphaFoldDB" id="A0A8T8WDE8"/>
<evidence type="ECO:0000259" key="1">
    <source>
        <dbReference type="PROSITE" id="PS51186"/>
    </source>
</evidence>
<dbReference type="Pfam" id="PF00583">
    <property type="entry name" value="Acetyltransf_1"/>
    <property type="match status" value="1"/>
</dbReference>
<dbReference type="InterPro" id="IPR016181">
    <property type="entry name" value="Acyl_CoA_acyltransferase"/>
</dbReference>
<keyword evidence="3" id="KW-1185">Reference proteome</keyword>
<protein>
    <submittedName>
        <fullName evidence="2">GNAT family N-acetyltransferase</fullName>
    </submittedName>
</protein>
<feature type="domain" description="N-acetyltransferase" evidence="1">
    <location>
        <begin position="82"/>
        <end position="240"/>
    </location>
</feature>
<dbReference type="KEGG" id="hmp:K6T50_01345"/>
<sequence length="244" mass="27615">MELTEQLSFSHDDRRDLYEYVEEHGTVHEREARRALNMDPTAFGHHATVLVRDGYLTWEDDRLSVAYEEEDTSDHEANGFTYTVRMAAQRDLGGLVGAIREVAEEGTYIEAETVADIIEHDEVVLRHNELGSRLFFVAAVDDDVIGWVHLELPEAEKLSHTAVLTVGLLPEYRGKGIGSTLLARGESWAADNGFEKLYNSVPATNADAVEFLVAHGWEREAVRERHYKIDGEYVDELMLAKRID</sequence>
<dbReference type="GeneID" id="67176745"/>
<evidence type="ECO:0000313" key="3">
    <source>
        <dbReference type="Proteomes" id="UP000826254"/>
    </source>
</evidence>
<dbReference type="SUPFAM" id="SSF55729">
    <property type="entry name" value="Acyl-CoA N-acyltransferases (Nat)"/>
    <property type="match status" value="1"/>
</dbReference>
<name>A0A8T8WDE8_9EURY</name>
<accession>A0A8T8WDE8</accession>
<dbReference type="PANTHER" id="PTHR43072:SF52">
    <property type="entry name" value="GCN5-RELATED N-ACETYLTRANSFERASE"/>
    <property type="match status" value="1"/>
</dbReference>
<dbReference type="CDD" id="cd04301">
    <property type="entry name" value="NAT_SF"/>
    <property type="match status" value="1"/>
</dbReference>
<dbReference type="RefSeq" id="WP_222607659.1">
    <property type="nucleotide sequence ID" value="NZ_CP081958.1"/>
</dbReference>
<dbReference type="Gene3D" id="3.40.630.30">
    <property type="match status" value="1"/>
</dbReference>
<reference evidence="2 3" key="1">
    <citation type="journal article" date="2021" name="Int. J. Syst. Evol. Microbiol.">
        <title>Halobaculum halophilum sp. nov. and Halobaculum salinum sp. nov., isolated from salt lake and saline soil.</title>
        <authorList>
            <person name="Cui H.L."/>
            <person name="Shi X.W."/>
            <person name="Yin X.M."/>
            <person name="Yang X.Y."/>
            <person name="Hou J."/>
            <person name="Zhu L."/>
        </authorList>
    </citation>
    <scope>NUCLEOTIDE SEQUENCE [LARGE SCALE GENOMIC DNA]</scope>
    <source>
        <strain evidence="2 3">NBRC 109044</strain>
    </source>
</reference>